<proteinExistence type="predicted"/>
<dbReference type="FunCoup" id="F6PFS6">
    <property type="interactions" value="6"/>
</dbReference>
<accession>F6PFS6</accession>
<reference evidence="3" key="3">
    <citation type="submission" date="2025-09" db="UniProtKB">
        <authorList>
            <consortium name="Ensembl"/>
        </authorList>
    </citation>
    <scope>IDENTIFICATION</scope>
</reference>
<reference evidence="3" key="2">
    <citation type="submission" date="2025-08" db="UniProtKB">
        <authorList>
            <consortium name="Ensembl"/>
        </authorList>
    </citation>
    <scope>IDENTIFICATION</scope>
</reference>
<protein>
    <recommendedName>
        <fullName evidence="2">DUF4537 domain-containing protein</fullName>
    </recommendedName>
</protein>
<dbReference type="Proteomes" id="UP000002280">
    <property type="component" value="Chromosome 5"/>
</dbReference>
<evidence type="ECO:0000256" key="1">
    <source>
        <dbReference type="SAM" id="MobiDB-lite"/>
    </source>
</evidence>
<feature type="region of interest" description="Disordered" evidence="1">
    <location>
        <begin position="346"/>
        <end position="417"/>
    </location>
</feature>
<dbReference type="PANTHER" id="PTHR14343:SF3">
    <property type="entry name" value="SIMILAR TO PREDICTED GENE ICRFP703B1614Q5.5"/>
    <property type="match status" value="1"/>
</dbReference>
<sequence length="417" mass="46560">MESIAGPWMSSLKYCSVTTAQKSPCCINASAQWNPFSICPLFLQVPCFIRHPSTTRCDWSQPDLQPADPEGNGPGLLEGLQNDGTSVLARKESDGFYHRAQLKPTLELGRKDKLLVEFEAPHSTDPKDSAQLLQSTVPEDVIQHSWALKHSLLPGDQVLAPWESKQRRFGPGTVVQGLETRDPQRASEDEEITVCFWNGKMVKVPLGVAIWISPAHWEKAMEMLHKPLTSCLKPGEHLGTVPWAPPCPLLGSALGYTMGGLLLGSFLYPPRQVYPPLHNHCPLLPDGCPCYCSLSCRTWWPLTSTLEATNKDHPEPKLRSTTQLLELDSPKDKKVAAHAWMNVTSSSSSSYSFSPEEEDLGSDPKKVLPQRVMVDSTVNTDASLFEKPQRQKDISRPRWKYWKRNGLEPSHRRPGKL</sequence>
<dbReference type="Ensembl" id="ENSMODT00000036330.3">
    <property type="protein sequence ID" value="ENSMODP00000034741.2"/>
    <property type="gene ID" value="ENSMODG00000007534.4"/>
</dbReference>
<name>F6PFS6_MONDO</name>
<dbReference type="Pfam" id="PF15057">
    <property type="entry name" value="DUF4537"/>
    <property type="match status" value="1"/>
</dbReference>
<dbReference type="PANTHER" id="PTHR14343">
    <property type="entry name" value="VWFA DOMAIN-CONTAINING PROTEIN"/>
    <property type="match status" value="1"/>
</dbReference>
<reference evidence="3 4" key="1">
    <citation type="journal article" date="2007" name="Nature">
        <title>Genome of the marsupial Monodelphis domestica reveals innovation in non-coding sequences.</title>
        <authorList>
            <person name="Mikkelsen T.S."/>
            <person name="Wakefield M.J."/>
            <person name="Aken B."/>
            <person name="Amemiya C.T."/>
            <person name="Chang J.L."/>
            <person name="Duke S."/>
            <person name="Garber M."/>
            <person name="Gentles A.J."/>
            <person name="Goodstadt L."/>
            <person name="Heger A."/>
            <person name="Jurka J."/>
            <person name="Kamal M."/>
            <person name="Mauceli E."/>
            <person name="Searle S.M."/>
            <person name="Sharpe T."/>
            <person name="Baker M.L."/>
            <person name="Batzer M.A."/>
            <person name="Benos P.V."/>
            <person name="Belov K."/>
            <person name="Clamp M."/>
            <person name="Cook A."/>
            <person name="Cuff J."/>
            <person name="Das R."/>
            <person name="Davidow L."/>
            <person name="Deakin J.E."/>
            <person name="Fazzari M.J."/>
            <person name="Glass J.L."/>
            <person name="Grabherr M."/>
            <person name="Greally J.M."/>
            <person name="Gu W."/>
            <person name="Hore T.A."/>
            <person name="Huttley G.A."/>
            <person name="Kleber M."/>
            <person name="Jirtle R.L."/>
            <person name="Koina E."/>
            <person name="Lee J.T."/>
            <person name="Mahony S."/>
            <person name="Marra M.A."/>
            <person name="Miller R.D."/>
            <person name="Nicholls R.D."/>
            <person name="Oda M."/>
            <person name="Papenfuss A.T."/>
            <person name="Parra Z.E."/>
            <person name="Pollock D.D."/>
            <person name="Ray D.A."/>
            <person name="Schein J.E."/>
            <person name="Speed T.P."/>
            <person name="Thompson K."/>
            <person name="VandeBerg J.L."/>
            <person name="Wade C.M."/>
            <person name="Walker J.A."/>
            <person name="Waters P.D."/>
            <person name="Webber C."/>
            <person name="Weidman J.R."/>
            <person name="Xie X."/>
            <person name="Zody M.C."/>
            <person name="Baldwin J."/>
            <person name="Abdouelleil A."/>
            <person name="Abdulkadir J."/>
            <person name="Abebe A."/>
            <person name="Abera B."/>
            <person name="Abreu J."/>
            <person name="Acer S.C."/>
            <person name="Aftuck L."/>
            <person name="Alexander A."/>
            <person name="An P."/>
            <person name="Anderson E."/>
            <person name="Anderson S."/>
            <person name="Arachi H."/>
            <person name="Azer M."/>
            <person name="Bachantsang P."/>
            <person name="Barry A."/>
            <person name="Bayul T."/>
            <person name="Berlin A."/>
            <person name="Bessette D."/>
            <person name="Bloom T."/>
            <person name="Bloom T."/>
            <person name="Boguslavskiy L."/>
            <person name="Bonnet C."/>
            <person name="Boukhgalter B."/>
            <person name="Bourzgui I."/>
            <person name="Brown A."/>
            <person name="Cahill P."/>
            <person name="Channer S."/>
            <person name="Cheshatsang Y."/>
            <person name="Chuda L."/>
            <person name="Citroen M."/>
            <person name="Collymore A."/>
            <person name="Cooke P."/>
            <person name="Costello M."/>
            <person name="D'Aco K."/>
            <person name="Daza R."/>
            <person name="De Haan G."/>
            <person name="DeGray S."/>
            <person name="DeMaso C."/>
            <person name="Dhargay N."/>
            <person name="Dooley K."/>
            <person name="Dooley E."/>
            <person name="Doricent M."/>
            <person name="Dorje P."/>
            <person name="Dorjee K."/>
            <person name="Dupes A."/>
            <person name="Elong R."/>
            <person name="Falk J."/>
            <person name="Farina A."/>
            <person name="Faro S."/>
            <person name="Ferguson D."/>
            <person name="Fisher S."/>
            <person name="Foley C.D."/>
            <person name="Franke A."/>
            <person name="Friedrich D."/>
            <person name="Gadbois L."/>
            <person name="Gearin G."/>
            <person name="Gearin C.R."/>
            <person name="Giannoukos G."/>
            <person name="Goode T."/>
            <person name="Graham J."/>
            <person name="Grandbois E."/>
            <person name="Grewal S."/>
            <person name="Gyaltsen K."/>
            <person name="Hafez N."/>
            <person name="Hagos B."/>
            <person name="Hall J."/>
            <person name="Henson C."/>
            <person name="Hollinger A."/>
            <person name="Honan T."/>
            <person name="Huard M.D."/>
            <person name="Hughes L."/>
            <person name="Hurhula B."/>
            <person name="Husby M.E."/>
            <person name="Kamat A."/>
            <person name="Kanga B."/>
            <person name="Kashin S."/>
            <person name="Khazanovich D."/>
            <person name="Kisner P."/>
            <person name="Lance K."/>
            <person name="Lara M."/>
            <person name="Lee W."/>
            <person name="Lennon N."/>
            <person name="Letendre F."/>
            <person name="LeVine R."/>
            <person name="Lipovsky A."/>
            <person name="Liu X."/>
            <person name="Liu J."/>
            <person name="Liu S."/>
            <person name="Lokyitsang T."/>
            <person name="Lokyitsang Y."/>
            <person name="Lubonja R."/>
            <person name="Lui A."/>
            <person name="MacDonald P."/>
            <person name="Magnisalis V."/>
            <person name="Maru K."/>
            <person name="Matthews C."/>
            <person name="McCusker W."/>
            <person name="McDonough S."/>
            <person name="Mehta T."/>
            <person name="Meldrim J."/>
            <person name="Meneus L."/>
            <person name="Mihai O."/>
            <person name="Mihalev A."/>
            <person name="Mihova T."/>
            <person name="Mittelman R."/>
            <person name="Mlenga V."/>
            <person name="Montmayeur A."/>
            <person name="Mulrain L."/>
            <person name="Navidi A."/>
            <person name="Naylor J."/>
            <person name="Negash T."/>
            <person name="Nguyen T."/>
            <person name="Nguyen N."/>
            <person name="Nicol R."/>
            <person name="Norbu C."/>
            <person name="Norbu N."/>
            <person name="Novod N."/>
            <person name="O'Neill B."/>
            <person name="Osman S."/>
            <person name="Markiewicz E."/>
            <person name="Oyono O.L."/>
            <person name="Patti C."/>
            <person name="Phunkhang P."/>
            <person name="Pierre F."/>
            <person name="Priest M."/>
            <person name="Raghuraman S."/>
            <person name="Rege F."/>
            <person name="Reyes R."/>
            <person name="Rise C."/>
            <person name="Rogov P."/>
            <person name="Ross K."/>
            <person name="Ryan E."/>
            <person name="Settipalli S."/>
            <person name="Shea T."/>
            <person name="Sherpa N."/>
            <person name="Shi L."/>
            <person name="Shih D."/>
            <person name="Sparrow T."/>
            <person name="Spaulding J."/>
            <person name="Stalker J."/>
            <person name="Stange-Thomann N."/>
            <person name="Stavropoulos S."/>
            <person name="Stone C."/>
            <person name="Strader C."/>
            <person name="Tesfaye S."/>
            <person name="Thomson T."/>
            <person name="Thoulutsang Y."/>
            <person name="Thoulutsang D."/>
            <person name="Topham K."/>
            <person name="Topping I."/>
            <person name="Tsamla T."/>
            <person name="Vassiliev H."/>
            <person name="Vo A."/>
            <person name="Wangchuk T."/>
            <person name="Wangdi T."/>
            <person name="Weiand M."/>
            <person name="Wilkinson J."/>
            <person name="Wilson A."/>
            <person name="Yadav S."/>
            <person name="Young G."/>
            <person name="Yu Q."/>
            <person name="Zembek L."/>
            <person name="Zhong D."/>
            <person name="Zimmer A."/>
            <person name="Zwirko Z."/>
            <person name="Jaffe D.B."/>
            <person name="Alvarez P."/>
            <person name="Brockman W."/>
            <person name="Butler J."/>
            <person name="Chin C."/>
            <person name="Gnerre S."/>
            <person name="MacCallum I."/>
            <person name="Graves J.A."/>
            <person name="Ponting C.P."/>
            <person name="Breen M."/>
            <person name="Samollow P.B."/>
            <person name="Lander E.S."/>
            <person name="Lindblad-Toh K."/>
        </authorList>
    </citation>
    <scope>NUCLEOTIDE SEQUENCE [LARGE SCALE GENOMIC DNA]</scope>
</reference>
<organism evidence="3 4">
    <name type="scientific">Monodelphis domestica</name>
    <name type="common">Gray short-tailed opossum</name>
    <dbReference type="NCBI Taxonomy" id="13616"/>
    <lineage>
        <taxon>Eukaryota</taxon>
        <taxon>Metazoa</taxon>
        <taxon>Chordata</taxon>
        <taxon>Craniata</taxon>
        <taxon>Vertebrata</taxon>
        <taxon>Euteleostomi</taxon>
        <taxon>Mammalia</taxon>
        <taxon>Metatheria</taxon>
        <taxon>Didelphimorphia</taxon>
        <taxon>Didelphidae</taxon>
        <taxon>Monodelphis</taxon>
    </lineage>
</organism>
<feature type="domain" description="DUF4537" evidence="2">
    <location>
        <begin position="84"/>
        <end position="223"/>
    </location>
</feature>
<dbReference type="AlphaFoldDB" id="F6PFS6"/>
<dbReference type="InterPro" id="IPR032770">
    <property type="entry name" value="DUF4537"/>
</dbReference>
<dbReference type="eggNOG" id="ENOG502RXS8">
    <property type="taxonomic scope" value="Eukaryota"/>
</dbReference>
<feature type="compositionally biased region" description="Basic and acidic residues" evidence="1">
    <location>
        <begin position="387"/>
        <end position="396"/>
    </location>
</feature>
<dbReference type="Bgee" id="ENSMODG00000007534">
    <property type="expression patterns" value="Expressed in ovary and 7 other cell types or tissues"/>
</dbReference>
<evidence type="ECO:0000313" key="3">
    <source>
        <dbReference type="Ensembl" id="ENSMODP00000034741.2"/>
    </source>
</evidence>
<evidence type="ECO:0000259" key="2">
    <source>
        <dbReference type="Pfam" id="PF15057"/>
    </source>
</evidence>
<keyword evidence="4" id="KW-1185">Reference proteome</keyword>
<dbReference type="OMA" id="DHAVNTD"/>
<dbReference type="InParanoid" id="F6PFS6"/>
<dbReference type="HOGENOM" id="CLU_056300_0_0_1"/>
<dbReference type="GeneTree" id="ENSGT00390000012348"/>
<evidence type="ECO:0000313" key="4">
    <source>
        <dbReference type="Proteomes" id="UP000002280"/>
    </source>
</evidence>